<evidence type="ECO:0000256" key="3">
    <source>
        <dbReference type="ARBA" id="ARBA00023172"/>
    </source>
</evidence>
<dbReference type="InterPro" id="IPR013762">
    <property type="entry name" value="Integrase-like_cat_sf"/>
</dbReference>
<evidence type="ECO:0000313" key="6">
    <source>
        <dbReference type="EMBL" id="MBB5153303.1"/>
    </source>
</evidence>
<dbReference type="AlphaFoldDB" id="A0A840Q964"/>
<dbReference type="PANTHER" id="PTHR30349">
    <property type="entry name" value="PHAGE INTEGRASE-RELATED"/>
    <property type="match status" value="1"/>
</dbReference>
<accession>A0A840Q964</accession>
<dbReference type="EMBL" id="JACHIW010000001">
    <property type="protein sequence ID" value="MBB5153303.1"/>
    <property type="molecule type" value="Genomic_DNA"/>
</dbReference>
<name>A0A840Q964_9PSEU</name>
<evidence type="ECO:0000256" key="1">
    <source>
        <dbReference type="ARBA" id="ARBA00004496"/>
    </source>
</evidence>
<dbReference type="CDD" id="cd00397">
    <property type="entry name" value="DNA_BRE_C"/>
    <property type="match status" value="1"/>
</dbReference>
<dbReference type="Gene3D" id="1.10.443.10">
    <property type="entry name" value="Intergrase catalytic core"/>
    <property type="match status" value="1"/>
</dbReference>
<comment type="subcellular location">
    <subcellularLocation>
        <location evidence="1">Cytoplasm</location>
    </subcellularLocation>
</comment>
<reference evidence="6 7" key="1">
    <citation type="submission" date="2020-08" db="EMBL/GenBank/DDBJ databases">
        <title>Sequencing the genomes of 1000 actinobacteria strains.</title>
        <authorList>
            <person name="Klenk H.-P."/>
        </authorList>
    </citation>
    <scope>NUCLEOTIDE SEQUENCE [LARGE SCALE GENOMIC DNA]</scope>
    <source>
        <strain evidence="6 7">DSM 45584</strain>
    </source>
</reference>
<dbReference type="SUPFAM" id="SSF56349">
    <property type="entry name" value="DNA breaking-rejoining enzymes"/>
    <property type="match status" value="1"/>
</dbReference>
<gene>
    <name evidence="6" type="ORF">BJ970_000837</name>
</gene>
<evidence type="ECO:0000313" key="7">
    <source>
        <dbReference type="Proteomes" id="UP000584374"/>
    </source>
</evidence>
<dbReference type="InterPro" id="IPR002104">
    <property type="entry name" value="Integrase_catalytic"/>
</dbReference>
<sequence>MDEDEMPRSPLDRMPQPTTPKKLVPVLDDEITIRLFATCDGKSFLDRRDTAIIRLLFDTGGRLSEVANLSLNDVNLKTDTVQILGKGDKYLAVPFGANTGRALSRYIRARAKQPGADLPNLWLSSRGPKPLRANGVKIMLRRRGEDAEIEGMHAHRFRHTLAHEWKVQGGNDSALMEVMGWTSAEMVRHYGKAAAQTLAQQAHRDMALGDRL</sequence>
<protein>
    <submittedName>
        <fullName evidence="6">Site-specific recombinase XerD</fullName>
    </submittedName>
</protein>
<dbReference type="GO" id="GO:0015074">
    <property type="term" value="P:DNA integration"/>
    <property type="evidence" value="ECO:0007669"/>
    <property type="project" value="UniProtKB-KW"/>
</dbReference>
<proteinExistence type="predicted"/>
<evidence type="ECO:0000259" key="5">
    <source>
        <dbReference type="PROSITE" id="PS51898"/>
    </source>
</evidence>
<organism evidence="6 7">
    <name type="scientific">Saccharopolyspora phatthalungensis</name>
    <dbReference type="NCBI Taxonomy" id="664693"/>
    <lineage>
        <taxon>Bacteria</taxon>
        <taxon>Bacillati</taxon>
        <taxon>Actinomycetota</taxon>
        <taxon>Actinomycetes</taxon>
        <taxon>Pseudonocardiales</taxon>
        <taxon>Pseudonocardiaceae</taxon>
        <taxon>Saccharopolyspora</taxon>
    </lineage>
</organism>
<dbReference type="PANTHER" id="PTHR30349:SF77">
    <property type="entry name" value="TYROSINE RECOMBINASE XERC"/>
    <property type="match status" value="1"/>
</dbReference>
<dbReference type="RefSeq" id="WP_312864106.1">
    <property type="nucleotide sequence ID" value="NZ_JACHIW010000001.1"/>
</dbReference>
<evidence type="ECO:0000256" key="4">
    <source>
        <dbReference type="SAM" id="MobiDB-lite"/>
    </source>
</evidence>
<dbReference type="GO" id="GO:0005737">
    <property type="term" value="C:cytoplasm"/>
    <property type="evidence" value="ECO:0007669"/>
    <property type="project" value="UniProtKB-SubCell"/>
</dbReference>
<dbReference type="Pfam" id="PF00589">
    <property type="entry name" value="Phage_integrase"/>
    <property type="match status" value="1"/>
</dbReference>
<dbReference type="Proteomes" id="UP000584374">
    <property type="component" value="Unassembled WGS sequence"/>
</dbReference>
<keyword evidence="2" id="KW-0229">DNA integration</keyword>
<dbReference type="InterPro" id="IPR011010">
    <property type="entry name" value="DNA_brk_join_enz"/>
</dbReference>
<dbReference type="PROSITE" id="PS51898">
    <property type="entry name" value="TYR_RECOMBINASE"/>
    <property type="match status" value="1"/>
</dbReference>
<comment type="caution">
    <text evidence="6">The sequence shown here is derived from an EMBL/GenBank/DDBJ whole genome shotgun (WGS) entry which is preliminary data.</text>
</comment>
<feature type="compositionally biased region" description="Basic and acidic residues" evidence="4">
    <location>
        <begin position="1"/>
        <end position="11"/>
    </location>
</feature>
<feature type="domain" description="Tyr recombinase" evidence="5">
    <location>
        <begin position="22"/>
        <end position="203"/>
    </location>
</feature>
<dbReference type="GO" id="GO:0006310">
    <property type="term" value="P:DNA recombination"/>
    <property type="evidence" value="ECO:0007669"/>
    <property type="project" value="UniProtKB-KW"/>
</dbReference>
<evidence type="ECO:0000256" key="2">
    <source>
        <dbReference type="ARBA" id="ARBA00022908"/>
    </source>
</evidence>
<keyword evidence="7" id="KW-1185">Reference proteome</keyword>
<dbReference type="InterPro" id="IPR050090">
    <property type="entry name" value="Tyrosine_recombinase_XerCD"/>
</dbReference>
<feature type="region of interest" description="Disordered" evidence="4">
    <location>
        <begin position="1"/>
        <end position="22"/>
    </location>
</feature>
<keyword evidence="3" id="KW-0233">DNA recombination</keyword>
<dbReference type="GO" id="GO:0003677">
    <property type="term" value="F:DNA binding"/>
    <property type="evidence" value="ECO:0007669"/>
    <property type="project" value="InterPro"/>
</dbReference>